<dbReference type="Proteomes" id="UP000214610">
    <property type="component" value="Unassembled WGS sequence"/>
</dbReference>
<proteinExistence type="predicted"/>
<dbReference type="InterPro" id="IPR009051">
    <property type="entry name" value="Helical_ferredxn"/>
</dbReference>
<dbReference type="Gene3D" id="1.10.1060.10">
    <property type="entry name" value="Alpha-helical ferredoxin"/>
    <property type="match status" value="1"/>
</dbReference>
<dbReference type="RefSeq" id="WP_066592548.1">
    <property type="nucleotide sequence ID" value="NZ_CAJTBZ010000037.1"/>
</dbReference>
<dbReference type="EMBL" id="NHMP01000012">
    <property type="protein sequence ID" value="OXE44380.1"/>
    <property type="molecule type" value="Genomic_DNA"/>
</dbReference>
<evidence type="ECO:0000313" key="3">
    <source>
        <dbReference type="Proteomes" id="UP000214610"/>
    </source>
</evidence>
<dbReference type="SUPFAM" id="SSF140490">
    <property type="entry name" value="Nqo1C-terminal domain-like"/>
    <property type="match status" value="1"/>
</dbReference>
<dbReference type="AlphaFoldDB" id="A0A227KCN4"/>
<keyword evidence="3" id="KW-1185">Reference proteome</keyword>
<dbReference type="InterPro" id="IPR036188">
    <property type="entry name" value="FAD/NAD-bd_sf"/>
</dbReference>
<protein>
    <submittedName>
        <fullName evidence="2">Pyridine nucleotide-disulfide oxidoreductase</fullName>
    </submittedName>
</protein>
<dbReference type="InterPro" id="IPR037207">
    <property type="entry name" value="Nuop51_4Fe4S-bd_sf"/>
</dbReference>
<gene>
    <name evidence="2" type="ORF">ADH67_12255</name>
</gene>
<organism evidence="2 3">
    <name type="scientific">Turicimonas muris</name>
    <dbReference type="NCBI Taxonomy" id="1796652"/>
    <lineage>
        <taxon>Bacteria</taxon>
        <taxon>Pseudomonadati</taxon>
        <taxon>Pseudomonadota</taxon>
        <taxon>Betaproteobacteria</taxon>
        <taxon>Burkholderiales</taxon>
        <taxon>Sutterellaceae</taxon>
        <taxon>Turicimonas</taxon>
    </lineage>
</organism>
<dbReference type="SUPFAM" id="SSF51971">
    <property type="entry name" value="Nucleotide-binding domain"/>
    <property type="match status" value="1"/>
</dbReference>
<accession>A0A227KCN4</accession>
<dbReference type="Pfam" id="PF14691">
    <property type="entry name" value="Fer4_20"/>
    <property type="match status" value="1"/>
</dbReference>
<sequence length="661" mass="72818">MKTCYGFWDGEPFDLRNASLEELPATLNIEELEFFDGSNPVDAFVSHRGFIIFNPEVSLIKVLRDYWEKASENSCGKCTPCRNGTALVYDLLKKASGDKHSLSEKDWKLIEEVCTLMVESSFCGVGQTVPVSLIGALKFFPEDLKKNVAYTSADQYSVVTAPCIEACPAKVNIPRYIDYIKESRSDLATGVLLRNYPLVGSCGRVCVHFCESACRRRKLEGPVDIKNLKRYAADSLGESVDHLFKPRRSPQNKPKVAVIGAGGAGITCAYHLLLAGYPVDIIESKDRAGGMALTGIPQYRLPKDLLSSETSKVIENLGGRVLFEREFGKDFSIDDLFSDGYKAIFLGVGCAKGTKLGFPEDEGKIVGYTDGIDFLRQVEKSVSKERPLHYEGDTVIVGCGNVAMDCCRTAVRISSGKVSVVYRRTEQLSPADPVELHEAHQEGVSFHWLTAQKQLVIENGKVTGLLCCKLKVEGDPNSRKSKLTEIEGSEFVIPCSRVIAAIGQKLEKELFVGADKLELGKRDSIIAVNENLETSRKGVFAGGDCAVGPRSLIEAMAQGEKAAQRIQEYLEGEKFSFDKRQRVSDMIKSAGLFDDAAECKPVISTSRTVIPELEPLNRTDNFEEVELGLTDDQAKEEAERCMRCYRVLLVETANPIGKTAK</sequence>
<dbReference type="PANTHER" id="PTHR42783:SF3">
    <property type="entry name" value="GLUTAMATE SYNTHASE [NADPH] SMALL CHAIN-RELATED"/>
    <property type="match status" value="1"/>
</dbReference>
<dbReference type="GO" id="GO:0051539">
    <property type="term" value="F:4 iron, 4 sulfur cluster binding"/>
    <property type="evidence" value="ECO:0007669"/>
    <property type="project" value="InterPro"/>
</dbReference>
<dbReference type="InterPro" id="IPR023753">
    <property type="entry name" value="FAD/NAD-binding_dom"/>
</dbReference>
<dbReference type="InterPro" id="IPR019575">
    <property type="entry name" value="Nuop51_4Fe4S-bd"/>
</dbReference>
<dbReference type="InterPro" id="IPR028261">
    <property type="entry name" value="DPD_II"/>
</dbReference>
<dbReference type="PANTHER" id="PTHR42783">
    <property type="entry name" value="GLUTAMATE SYNTHASE [NADPH] SMALL CHAIN"/>
    <property type="match status" value="1"/>
</dbReference>
<name>A0A227KCN4_9BURK</name>
<dbReference type="SMART" id="SM00928">
    <property type="entry name" value="NADH_4Fe-4S"/>
    <property type="match status" value="1"/>
</dbReference>
<evidence type="ECO:0000313" key="2">
    <source>
        <dbReference type="EMBL" id="OXE44380.1"/>
    </source>
</evidence>
<feature type="domain" description="NADH-ubiquinone oxidoreductase 51kDa subunit iron-sulphur binding" evidence="1">
    <location>
        <begin position="60"/>
        <end position="105"/>
    </location>
</feature>
<dbReference type="GeneID" id="78361333"/>
<dbReference type="PRINTS" id="PR00419">
    <property type="entry name" value="ADXRDTASE"/>
</dbReference>
<dbReference type="Pfam" id="PF10589">
    <property type="entry name" value="NADH_4Fe-4S"/>
    <property type="match status" value="1"/>
</dbReference>
<comment type="caution">
    <text evidence="2">The sequence shown here is derived from an EMBL/GenBank/DDBJ whole genome shotgun (WGS) entry which is preliminary data.</text>
</comment>
<dbReference type="Gene3D" id="3.50.50.60">
    <property type="entry name" value="FAD/NAD(P)-binding domain"/>
    <property type="match status" value="2"/>
</dbReference>
<dbReference type="SUPFAM" id="SSF46548">
    <property type="entry name" value="alpha-helical ferredoxin"/>
    <property type="match status" value="2"/>
</dbReference>
<dbReference type="GO" id="GO:0016491">
    <property type="term" value="F:oxidoreductase activity"/>
    <property type="evidence" value="ECO:0007669"/>
    <property type="project" value="InterPro"/>
</dbReference>
<reference evidence="3" key="1">
    <citation type="submission" date="2017-05" db="EMBL/GenBank/DDBJ databases">
        <title>Improved OligoMM genomes.</title>
        <authorList>
            <person name="Garzetti D."/>
        </authorList>
    </citation>
    <scope>NUCLEOTIDE SEQUENCE [LARGE SCALE GENOMIC DNA]</scope>
    <source>
        <strain evidence="3">YL45</strain>
    </source>
</reference>
<evidence type="ECO:0000259" key="1">
    <source>
        <dbReference type="SMART" id="SM00928"/>
    </source>
</evidence>
<dbReference type="Pfam" id="PF07992">
    <property type="entry name" value="Pyr_redox_2"/>
    <property type="match status" value="1"/>
</dbReference>